<evidence type="ECO:0000256" key="1">
    <source>
        <dbReference type="SAM" id="Phobius"/>
    </source>
</evidence>
<dbReference type="Proteomes" id="UP000187209">
    <property type="component" value="Unassembled WGS sequence"/>
</dbReference>
<dbReference type="AlphaFoldDB" id="A0A1R2CUV9"/>
<organism evidence="2 3">
    <name type="scientific">Stentor coeruleus</name>
    <dbReference type="NCBI Taxonomy" id="5963"/>
    <lineage>
        <taxon>Eukaryota</taxon>
        <taxon>Sar</taxon>
        <taxon>Alveolata</taxon>
        <taxon>Ciliophora</taxon>
        <taxon>Postciliodesmatophora</taxon>
        <taxon>Heterotrichea</taxon>
        <taxon>Heterotrichida</taxon>
        <taxon>Stentoridae</taxon>
        <taxon>Stentor</taxon>
    </lineage>
</organism>
<gene>
    <name evidence="2" type="ORF">SteCoe_4337</name>
</gene>
<keyword evidence="3" id="KW-1185">Reference proteome</keyword>
<accession>A0A1R2CUV9</accession>
<keyword evidence="1" id="KW-1133">Transmembrane helix</keyword>
<keyword evidence="1" id="KW-0812">Transmembrane</keyword>
<reference evidence="2 3" key="1">
    <citation type="submission" date="2016-11" db="EMBL/GenBank/DDBJ databases">
        <title>The macronuclear genome of Stentor coeruleus: a giant cell with tiny introns.</title>
        <authorList>
            <person name="Slabodnick M."/>
            <person name="Ruby J.G."/>
            <person name="Reiff S.B."/>
            <person name="Swart E.C."/>
            <person name="Gosai S."/>
            <person name="Prabakaran S."/>
            <person name="Witkowska E."/>
            <person name="Larue G.E."/>
            <person name="Fisher S."/>
            <person name="Freeman R.M."/>
            <person name="Gunawardena J."/>
            <person name="Chu W."/>
            <person name="Stover N.A."/>
            <person name="Gregory B.D."/>
            <person name="Nowacki M."/>
            <person name="Derisi J."/>
            <person name="Roy S.W."/>
            <person name="Marshall W.F."/>
            <person name="Sood P."/>
        </authorList>
    </citation>
    <scope>NUCLEOTIDE SEQUENCE [LARGE SCALE GENOMIC DNA]</scope>
    <source>
        <strain evidence="2">WM001</strain>
    </source>
</reference>
<comment type="caution">
    <text evidence="2">The sequence shown here is derived from an EMBL/GenBank/DDBJ whole genome shotgun (WGS) entry which is preliminary data.</text>
</comment>
<dbReference type="EMBL" id="MPUH01000054">
    <property type="protein sequence ID" value="OMJ92798.1"/>
    <property type="molecule type" value="Genomic_DNA"/>
</dbReference>
<sequence length="111" mass="13117">MQLKFRFPWYARLPLLLLSLNIIPLYLYGNTYILFGGIGKMRRGREKNYSQVRYKKEEDVQVHTTESEELYRSISAGKIPQPNYSRFPSEEEVIEHGLYIIGKDSIKEKDN</sequence>
<protein>
    <submittedName>
        <fullName evidence="2">Uncharacterized protein</fullName>
    </submittedName>
</protein>
<keyword evidence="1" id="KW-0472">Membrane</keyword>
<feature type="transmembrane region" description="Helical" evidence="1">
    <location>
        <begin position="15"/>
        <end position="35"/>
    </location>
</feature>
<evidence type="ECO:0000313" key="3">
    <source>
        <dbReference type="Proteomes" id="UP000187209"/>
    </source>
</evidence>
<proteinExistence type="predicted"/>
<evidence type="ECO:0000313" key="2">
    <source>
        <dbReference type="EMBL" id="OMJ92798.1"/>
    </source>
</evidence>
<name>A0A1R2CUV9_9CILI</name>